<dbReference type="GO" id="GO:0016787">
    <property type="term" value="F:hydrolase activity"/>
    <property type="evidence" value="ECO:0007669"/>
    <property type="project" value="UniProtKB-KW"/>
</dbReference>
<keyword evidence="2" id="KW-0378">Hydrolase</keyword>
<gene>
    <name evidence="2" type="ORF">H735_16795</name>
</gene>
<feature type="domain" description="Serine aminopeptidase S33" evidence="1">
    <location>
        <begin position="40"/>
        <end position="121"/>
    </location>
</feature>
<evidence type="ECO:0000313" key="2">
    <source>
        <dbReference type="EMBL" id="KIF51812.1"/>
    </source>
</evidence>
<reference evidence="2 3" key="1">
    <citation type="submission" date="2014-07" db="EMBL/GenBank/DDBJ databases">
        <title>Unique and conserved regions in Vibrio harveyi and related species in comparison with the shrimp pathogen Vibrio harveyi CAIM 1792.</title>
        <authorList>
            <person name="Espinoza-Valles I."/>
            <person name="Vora G."/>
            <person name="Leekitcharoenphon P."/>
            <person name="Ussery D."/>
            <person name="Hoj L."/>
            <person name="Gomez-Gil B."/>
        </authorList>
    </citation>
    <scope>NUCLEOTIDE SEQUENCE [LARGE SCALE GENOMIC DNA]</scope>
    <source>
        <strain evidence="3">CAIM 1854 / LMG 25443</strain>
    </source>
</reference>
<comment type="caution">
    <text evidence="2">The sequence shown here is derived from an EMBL/GenBank/DDBJ whole genome shotgun (WGS) entry which is preliminary data.</text>
</comment>
<evidence type="ECO:0000313" key="3">
    <source>
        <dbReference type="Proteomes" id="UP000031586"/>
    </source>
</evidence>
<dbReference type="EMBL" id="JPRD01000028">
    <property type="protein sequence ID" value="KIF51812.1"/>
    <property type="molecule type" value="Genomic_DNA"/>
</dbReference>
<protein>
    <submittedName>
        <fullName evidence="2">Alpha/beta hydrolase</fullName>
    </submittedName>
</protein>
<dbReference type="InterPro" id="IPR029058">
    <property type="entry name" value="AB_hydrolase_fold"/>
</dbReference>
<dbReference type="RefSeq" id="WP_020197279.1">
    <property type="nucleotide sequence ID" value="NZ_BAOH01000112.1"/>
</dbReference>
<dbReference type="AlphaFoldDB" id="A0A0C1W5X4"/>
<evidence type="ECO:0000259" key="1">
    <source>
        <dbReference type="Pfam" id="PF12146"/>
    </source>
</evidence>
<dbReference type="InterPro" id="IPR022742">
    <property type="entry name" value="Hydrolase_4"/>
</dbReference>
<proteinExistence type="predicted"/>
<sequence length="291" mass="32745">MNNELVLKTPDALSIHARVFHPESEVKAGIIINAATAVKQSYYQRFAQLLAQNGYLVVTYDYRGIGQSAIQDTRDPRLTMQAWGKKDLATVIDWAITHHPALDWHCIGHSVGGQILGLAANNAVFKSVYCVSSQSGYWANWEGIAKPRMFAMWYFAVPVLSTLFGKVPGVFLGGEALPECIAKQWAYWGRDPHYIIDENGTPIRENFEKMTCDIKFKLIDDDMDFAPPKSVHQLASFYSNANVEIETVKTKQLGTKVGHFGFFRKKHEGDLWLDALAWLNNQYPSEIESVA</sequence>
<dbReference type="InterPro" id="IPR017208">
    <property type="entry name" value="UCP037442_abhydr"/>
</dbReference>
<dbReference type="Pfam" id="PF12146">
    <property type="entry name" value="Hydrolase_4"/>
    <property type="match status" value="1"/>
</dbReference>
<dbReference type="Proteomes" id="UP000031586">
    <property type="component" value="Unassembled WGS sequence"/>
</dbReference>
<dbReference type="Gene3D" id="3.40.50.1820">
    <property type="entry name" value="alpha/beta hydrolase"/>
    <property type="match status" value="1"/>
</dbReference>
<dbReference type="SUPFAM" id="SSF53474">
    <property type="entry name" value="alpha/beta-Hydrolases"/>
    <property type="match status" value="1"/>
</dbReference>
<accession>A0A0C1W5X4</accession>
<dbReference type="PIRSF" id="PIRSF037442">
    <property type="entry name" value="UCP037442_abhydr"/>
    <property type="match status" value="1"/>
</dbReference>
<dbReference type="PATRIC" id="fig|1229493.5.peg.2508"/>
<organism evidence="2 3">
    <name type="scientific">Vibrio owensii CAIM 1854 = LMG 25443</name>
    <dbReference type="NCBI Taxonomy" id="1229493"/>
    <lineage>
        <taxon>Bacteria</taxon>
        <taxon>Pseudomonadati</taxon>
        <taxon>Pseudomonadota</taxon>
        <taxon>Gammaproteobacteria</taxon>
        <taxon>Vibrionales</taxon>
        <taxon>Vibrionaceae</taxon>
        <taxon>Vibrio</taxon>
    </lineage>
</organism>
<name>A0A0C1W5X4_9VIBR</name>